<feature type="repeat" description="ANK" evidence="3">
    <location>
        <begin position="60"/>
        <end position="92"/>
    </location>
</feature>
<evidence type="ECO:0000256" key="3">
    <source>
        <dbReference type="PROSITE-ProRule" id="PRU00023"/>
    </source>
</evidence>
<reference evidence="4" key="1">
    <citation type="journal article" date="2023" name="Insect Mol. Biol.">
        <title>Genome sequencing provides insights into the evolution of gene families encoding plant cell wall-degrading enzymes in longhorned beetles.</title>
        <authorList>
            <person name="Shin N.R."/>
            <person name="Okamura Y."/>
            <person name="Kirsch R."/>
            <person name="Pauchet Y."/>
        </authorList>
    </citation>
    <scope>NUCLEOTIDE SEQUENCE</scope>
    <source>
        <strain evidence="4">AMC_N1</strain>
    </source>
</reference>
<dbReference type="Pfam" id="PF12796">
    <property type="entry name" value="Ank_2"/>
    <property type="match status" value="1"/>
</dbReference>
<organism evidence="4 5">
    <name type="scientific">Aromia moschata</name>
    <dbReference type="NCBI Taxonomy" id="1265417"/>
    <lineage>
        <taxon>Eukaryota</taxon>
        <taxon>Metazoa</taxon>
        <taxon>Ecdysozoa</taxon>
        <taxon>Arthropoda</taxon>
        <taxon>Hexapoda</taxon>
        <taxon>Insecta</taxon>
        <taxon>Pterygota</taxon>
        <taxon>Neoptera</taxon>
        <taxon>Endopterygota</taxon>
        <taxon>Coleoptera</taxon>
        <taxon>Polyphaga</taxon>
        <taxon>Cucujiformia</taxon>
        <taxon>Chrysomeloidea</taxon>
        <taxon>Cerambycidae</taxon>
        <taxon>Cerambycinae</taxon>
        <taxon>Callichromatini</taxon>
        <taxon>Aromia</taxon>
    </lineage>
</organism>
<dbReference type="Proteomes" id="UP001162162">
    <property type="component" value="Unassembled WGS sequence"/>
</dbReference>
<dbReference type="SMART" id="SM00248">
    <property type="entry name" value="ANK"/>
    <property type="match status" value="2"/>
</dbReference>
<dbReference type="InterPro" id="IPR036770">
    <property type="entry name" value="Ankyrin_rpt-contain_sf"/>
</dbReference>
<dbReference type="PANTHER" id="PTHR24198">
    <property type="entry name" value="ANKYRIN REPEAT AND PROTEIN KINASE DOMAIN-CONTAINING PROTEIN"/>
    <property type="match status" value="1"/>
</dbReference>
<evidence type="ECO:0000313" key="5">
    <source>
        <dbReference type="Proteomes" id="UP001162162"/>
    </source>
</evidence>
<dbReference type="InterPro" id="IPR002110">
    <property type="entry name" value="Ankyrin_rpt"/>
</dbReference>
<dbReference type="EMBL" id="JAPWTK010000042">
    <property type="protein sequence ID" value="KAJ8954917.1"/>
    <property type="molecule type" value="Genomic_DNA"/>
</dbReference>
<name>A0AAV8YTX3_9CUCU</name>
<accession>A0AAV8YTX3</accession>
<keyword evidence="5" id="KW-1185">Reference proteome</keyword>
<sequence length="116" mass="13143">MAVHGSIRAYKEWTRVLFNQKKPSPEEINEILMAAESGNLEVFERLYYAEPTRLGIRDSRGRTPAHQAAARNKVNILKFILEKGGDLNNQDNAGNTPLHIAVEYESLDAVDYLLQM</sequence>
<feature type="repeat" description="ANK" evidence="3">
    <location>
        <begin position="93"/>
        <end position="116"/>
    </location>
</feature>
<evidence type="ECO:0000313" key="4">
    <source>
        <dbReference type="EMBL" id="KAJ8954917.1"/>
    </source>
</evidence>
<evidence type="ECO:0000256" key="1">
    <source>
        <dbReference type="ARBA" id="ARBA00022737"/>
    </source>
</evidence>
<keyword evidence="1" id="KW-0677">Repeat</keyword>
<dbReference type="PROSITE" id="PS50297">
    <property type="entry name" value="ANK_REP_REGION"/>
    <property type="match status" value="2"/>
</dbReference>
<dbReference type="PROSITE" id="PS50088">
    <property type="entry name" value="ANK_REPEAT"/>
    <property type="match status" value="2"/>
</dbReference>
<dbReference type="AlphaFoldDB" id="A0AAV8YTX3"/>
<protein>
    <submittedName>
        <fullName evidence="4">Uncharacterized protein</fullName>
    </submittedName>
</protein>
<gene>
    <name evidence="4" type="ORF">NQ318_016857</name>
</gene>
<proteinExistence type="predicted"/>
<dbReference type="SUPFAM" id="SSF48403">
    <property type="entry name" value="Ankyrin repeat"/>
    <property type="match status" value="1"/>
</dbReference>
<comment type="caution">
    <text evidence="4">The sequence shown here is derived from an EMBL/GenBank/DDBJ whole genome shotgun (WGS) entry which is preliminary data.</text>
</comment>
<keyword evidence="2 3" id="KW-0040">ANK repeat</keyword>
<evidence type="ECO:0000256" key="2">
    <source>
        <dbReference type="ARBA" id="ARBA00023043"/>
    </source>
</evidence>
<dbReference type="Gene3D" id="1.25.40.20">
    <property type="entry name" value="Ankyrin repeat-containing domain"/>
    <property type="match status" value="1"/>
</dbReference>
<dbReference type="PANTHER" id="PTHR24198:SF165">
    <property type="entry name" value="ANKYRIN REPEAT-CONTAINING PROTEIN-RELATED"/>
    <property type="match status" value="1"/>
</dbReference>